<evidence type="ECO:0000256" key="5">
    <source>
        <dbReference type="ARBA" id="ARBA00022692"/>
    </source>
</evidence>
<evidence type="ECO:0000256" key="7">
    <source>
        <dbReference type="ARBA" id="ARBA00022777"/>
    </source>
</evidence>
<dbReference type="Gene3D" id="3.30.565.10">
    <property type="entry name" value="Histidine kinase-like ATPase, C-terminal domain"/>
    <property type="match status" value="1"/>
</dbReference>
<gene>
    <name evidence="14" type="ORF">ACFFHM_09245</name>
</gene>
<feature type="transmembrane region" description="Helical" evidence="12">
    <location>
        <begin position="292"/>
        <end position="311"/>
    </location>
</feature>
<dbReference type="PANTHER" id="PTHR34220:SF11">
    <property type="entry name" value="SENSOR PROTEIN KINASE HPTS"/>
    <property type="match status" value="1"/>
</dbReference>
<dbReference type="PROSITE" id="PS50885">
    <property type="entry name" value="HAMP"/>
    <property type="match status" value="1"/>
</dbReference>
<keyword evidence="9 12" id="KW-1133">Transmembrane helix</keyword>
<protein>
    <submittedName>
        <fullName evidence="14">Sensor histidine kinase</fullName>
        <ecNumber evidence="14">2.7.13.3</ecNumber>
    </submittedName>
</protein>
<evidence type="ECO:0000256" key="4">
    <source>
        <dbReference type="ARBA" id="ARBA00022679"/>
    </source>
</evidence>
<evidence type="ECO:0000256" key="11">
    <source>
        <dbReference type="ARBA" id="ARBA00023136"/>
    </source>
</evidence>
<feature type="transmembrane region" description="Helical" evidence="12">
    <location>
        <begin position="9"/>
        <end position="32"/>
    </location>
</feature>
<evidence type="ECO:0000256" key="12">
    <source>
        <dbReference type="SAM" id="Phobius"/>
    </source>
</evidence>
<evidence type="ECO:0000256" key="10">
    <source>
        <dbReference type="ARBA" id="ARBA00023012"/>
    </source>
</evidence>
<sequence length="600" mass="68413">MFFSLRNRLFLIFTLLLTVPFIILSILIPSWFTSVIKEQTQELTVEMMDQYSLYVDSITTQAQDLGKQVLVNQTTQEWVRLEKENAATEETLLMKNELRMLLSSIMINNSNAMSISVFLDDGTGTWGNHPSLGEVDWFKDFSDNEQRFVKAHKDSYQQSHEMRERSINSYILPLFDTNTLVSSGIIKVNFPSPLLETALNKITIGQEGRAYLIDQQGANVLQGPIDTPEQVLEQSLLEITKENHPKGLIELNYNGETYFMFFQKLSVGDWILISEVTESDLFSNVNHLQRNLLLTSAVVFLLTIVISFMLSSNITSPLGKMAKAMGFIERGDFAGAKRFMPTIKSHNNEVGYLIKVFDRTIGQLKNLIETQYEANIRRKDAEYKALLLQINPHFLNNTLEIIGGLAAQGKNKEVMNVSVYLGRMMRYSLNTKSNVVNLGEEVNYIKSYTDILKLRYEEAITVQIAEDPETKRLPIIKFILQPLVENAVKYSFKEKQFANIYIKTEKVQDQVLIVIEDKGIGMSEDVISDLVSEEKNEETMTVLESKGSSIGLKNVLGRLKLYYGQDFSYQIESEKNVGTKITLCIHINRGDVHDEGHNHR</sequence>
<keyword evidence="15" id="KW-1185">Reference proteome</keyword>
<dbReference type="PANTHER" id="PTHR34220">
    <property type="entry name" value="SENSOR HISTIDINE KINASE YPDA"/>
    <property type="match status" value="1"/>
</dbReference>
<dbReference type="Proteomes" id="UP001589838">
    <property type="component" value="Unassembled WGS sequence"/>
</dbReference>
<keyword evidence="7 14" id="KW-0418">Kinase</keyword>
<keyword evidence="6" id="KW-0547">Nucleotide-binding</keyword>
<keyword evidence="11 12" id="KW-0472">Membrane</keyword>
<keyword evidence="4 14" id="KW-0808">Transferase</keyword>
<evidence type="ECO:0000313" key="15">
    <source>
        <dbReference type="Proteomes" id="UP001589838"/>
    </source>
</evidence>
<comment type="subcellular location">
    <subcellularLocation>
        <location evidence="1">Cell membrane</location>
        <topology evidence="1">Multi-pass membrane protein</topology>
    </subcellularLocation>
</comment>
<dbReference type="EC" id="2.7.13.3" evidence="14"/>
<reference evidence="14 15" key="1">
    <citation type="submission" date="2024-09" db="EMBL/GenBank/DDBJ databases">
        <authorList>
            <person name="Sun Q."/>
            <person name="Mori K."/>
        </authorList>
    </citation>
    <scope>NUCLEOTIDE SEQUENCE [LARGE SCALE GENOMIC DNA]</scope>
    <source>
        <strain evidence="14 15">NCAIM B.02610</strain>
    </source>
</reference>
<accession>A0ABV6KC95</accession>
<dbReference type="InterPro" id="IPR003594">
    <property type="entry name" value="HATPase_dom"/>
</dbReference>
<dbReference type="InterPro" id="IPR010559">
    <property type="entry name" value="Sig_transdc_His_kin_internal"/>
</dbReference>
<organism evidence="14 15">
    <name type="scientific">Halalkalibacter kiskunsagensis</name>
    <dbReference type="NCBI Taxonomy" id="1548599"/>
    <lineage>
        <taxon>Bacteria</taxon>
        <taxon>Bacillati</taxon>
        <taxon>Bacillota</taxon>
        <taxon>Bacilli</taxon>
        <taxon>Bacillales</taxon>
        <taxon>Bacillaceae</taxon>
        <taxon>Halalkalibacter</taxon>
    </lineage>
</organism>
<dbReference type="RefSeq" id="WP_335959226.1">
    <property type="nucleotide sequence ID" value="NZ_JAXBLX010000004.1"/>
</dbReference>
<evidence type="ECO:0000256" key="3">
    <source>
        <dbReference type="ARBA" id="ARBA00022553"/>
    </source>
</evidence>
<dbReference type="Pfam" id="PF02518">
    <property type="entry name" value="HATPase_c"/>
    <property type="match status" value="1"/>
</dbReference>
<comment type="caution">
    <text evidence="14">The sequence shown here is derived from an EMBL/GenBank/DDBJ whole genome shotgun (WGS) entry which is preliminary data.</text>
</comment>
<keyword evidence="5 12" id="KW-0812">Transmembrane</keyword>
<proteinExistence type="predicted"/>
<evidence type="ECO:0000259" key="13">
    <source>
        <dbReference type="PROSITE" id="PS50885"/>
    </source>
</evidence>
<dbReference type="InterPro" id="IPR036890">
    <property type="entry name" value="HATPase_C_sf"/>
</dbReference>
<dbReference type="Gene3D" id="3.30.450.20">
    <property type="entry name" value="PAS domain"/>
    <property type="match status" value="1"/>
</dbReference>
<evidence type="ECO:0000256" key="6">
    <source>
        <dbReference type="ARBA" id="ARBA00022741"/>
    </source>
</evidence>
<keyword evidence="8" id="KW-0067">ATP-binding</keyword>
<evidence type="ECO:0000256" key="8">
    <source>
        <dbReference type="ARBA" id="ARBA00022840"/>
    </source>
</evidence>
<dbReference type="Gene3D" id="6.10.340.10">
    <property type="match status" value="1"/>
</dbReference>
<keyword evidence="3" id="KW-0597">Phosphoprotein</keyword>
<evidence type="ECO:0000256" key="2">
    <source>
        <dbReference type="ARBA" id="ARBA00022475"/>
    </source>
</evidence>
<keyword evidence="2" id="KW-1003">Cell membrane</keyword>
<name>A0ABV6KC95_9BACI</name>
<keyword evidence="10" id="KW-0902">Two-component regulatory system</keyword>
<dbReference type="GO" id="GO:0004673">
    <property type="term" value="F:protein histidine kinase activity"/>
    <property type="evidence" value="ECO:0007669"/>
    <property type="project" value="UniProtKB-EC"/>
</dbReference>
<evidence type="ECO:0000313" key="14">
    <source>
        <dbReference type="EMBL" id="MFC0470675.1"/>
    </source>
</evidence>
<dbReference type="EMBL" id="JBHLUX010000024">
    <property type="protein sequence ID" value="MFC0470675.1"/>
    <property type="molecule type" value="Genomic_DNA"/>
</dbReference>
<evidence type="ECO:0000256" key="9">
    <source>
        <dbReference type="ARBA" id="ARBA00022989"/>
    </source>
</evidence>
<feature type="domain" description="HAMP" evidence="13">
    <location>
        <begin position="312"/>
        <end position="369"/>
    </location>
</feature>
<dbReference type="Pfam" id="PF06580">
    <property type="entry name" value="His_kinase"/>
    <property type="match status" value="1"/>
</dbReference>
<dbReference type="InterPro" id="IPR050640">
    <property type="entry name" value="Bact_2-comp_sensor_kinase"/>
</dbReference>
<dbReference type="InterPro" id="IPR003660">
    <property type="entry name" value="HAMP_dom"/>
</dbReference>
<evidence type="ECO:0000256" key="1">
    <source>
        <dbReference type="ARBA" id="ARBA00004651"/>
    </source>
</evidence>
<dbReference type="SUPFAM" id="SSF55874">
    <property type="entry name" value="ATPase domain of HSP90 chaperone/DNA topoisomerase II/histidine kinase"/>
    <property type="match status" value="1"/>
</dbReference>